<dbReference type="GO" id="GO:0004817">
    <property type="term" value="F:cysteine-tRNA ligase activity"/>
    <property type="evidence" value="ECO:0007669"/>
    <property type="project" value="UniProtKB-UniRule"/>
</dbReference>
<evidence type="ECO:0000256" key="7">
    <source>
        <dbReference type="ARBA" id="ARBA00022741"/>
    </source>
</evidence>
<dbReference type="SMART" id="SM00840">
    <property type="entry name" value="DALR_2"/>
    <property type="match status" value="1"/>
</dbReference>
<keyword evidence="9 13" id="KW-0067">ATP-binding</keyword>
<keyword evidence="5 13" id="KW-0436">Ligase</keyword>
<evidence type="ECO:0000313" key="15">
    <source>
        <dbReference type="EMBL" id="ABU58223.1"/>
    </source>
</evidence>
<dbReference type="EMBL" id="CP000804">
    <property type="protein sequence ID" value="ABU58223.1"/>
    <property type="molecule type" value="Genomic_DNA"/>
</dbReference>
<evidence type="ECO:0000256" key="13">
    <source>
        <dbReference type="HAMAP-Rule" id="MF_00041"/>
    </source>
</evidence>
<name>A7NL53_ROSCS</name>
<evidence type="ECO:0000256" key="10">
    <source>
        <dbReference type="ARBA" id="ARBA00022917"/>
    </source>
</evidence>
<evidence type="ECO:0000256" key="6">
    <source>
        <dbReference type="ARBA" id="ARBA00022723"/>
    </source>
</evidence>
<keyword evidence="8 13" id="KW-0862">Zinc</keyword>
<dbReference type="eggNOG" id="COG0215">
    <property type="taxonomic scope" value="Bacteria"/>
</dbReference>
<feature type="binding site" evidence="13">
    <location>
        <position position="278"/>
    </location>
    <ligand>
        <name>ATP</name>
        <dbReference type="ChEBI" id="CHEBI:30616"/>
    </ligand>
</feature>
<keyword evidence="7 13" id="KW-0547">Nucleotide-binding</keyword>
<feature type="binding site" evidence="13">
    <location>
        <position position="234"/>
    </location>
    <ligand>
        <name>Zn(2+)</name>
        <dbReference type="ChEBI" id="CHEBI:29105"/>
    </ligand>
</feature>
<dbReference type="HAMAP" id="MF_00041">
    <property type="entry name" value="Cys_tRNA_synth"/>
    <property type="match status" value="1"/>
</dbReference>
<proteinExistence type="inferred from homology"/>
<evidence type="ECO:0000313" key="16">
    <source>
        <dbReference type="Proteomes" id="UP000000263"/>
    </source>
</evidence>
<dbReference type="GO" id="GO:0006423">
    <property type="term" value="P:cysteinyl-tRNA aminoacylation"/>
    <property type="evidence" value="ECO:0007669"/>
    <property type="project" value="UniProtKB-UniRule"/>
</dbReference>
<protein>
    <recommendedName>
        <fullName evidence="13">Cysteine--tRNA ligase</fullName>
        <ecNumber evidence="13">6.1.1.16</ecNumber>
    </recommendedName>
    <alternativeName>
        <fullName evidence="13">Cysteinyl-tRNA synthetase</fullName>
        <shortName evidence="13">CysRS</shortName>
    </alternativeName>
</protein>
<dbReference type="STRING" id="383372.Rcas_2138"/>
<feature type="binding site" evidence="13">
    <location>
        <position position="29"/>
    </location>
    <ligand>
        <name>Zn(2+)</name>
        <dbReference type="ChEBI" id="CHEBI:29105"/>
    </ligand>
</feature>
<feature type="binding site" evidence="13">
    <location>
        <position position="238"/>
    </location>
    <ligand>
        <name>Zn(2+)</name>
        <dbReference type="ChEBI" id="CHEBI:29105"/>
    </ligand>
</feature>
<dbReference type="NCBIfam" id="TIGR00435">
    <property type="entry name" value="cysS"/>
    <property type="match status" value="1"/>
</dbReference>
<comment type="cofactor">
    <cofactor evidence="13">
        <name>Zn(2+)</name>
        <dbReference type="ChEBI" id="CHEBI:29105"/>
    </cofactor>
    <text evidence="13">Binds 1 zinc ion per subunit.</text>
</comment>
<dbReference type="InterPro" id="IPR009080">
    <property type="entry name" value="tRNAsynth_Ia_anticodon-bd"/>
</dbReference>
<dbReference type="InterPro" id="IPR032678">
    <property type="entry name" value="tRNA-synt_1_cat_dom"/>
</dbReference>
<comment type="similarity">
    <text evidence="2 13">Belongs to the class-I aminoacyl-tRNA synthetase family.</text>
</comment>
<dbReference type="GO" id="GO:0005524">
    <property type="term" value="F:ATP binding"/>
    <property type="evidence" value="ECO:0007669"/>
    <property type="project" value="UniProtKB-UniRule"/>
</dbReference>
<dbReference type="OrthoDB" id="9815130at2"/>
<dbReference type="GO" id="GO:0008270">
    <property type="term" value="F:zinc ion binding"/>
    <property type="evidence" value="ECO:0007669"/>
    <property type="project" value="UniProtKB-UniRule"/>
</dbReference>
<keyword evidence="10 13" id="KW-0648">Protein biosynthesis</keyword>
<dbReference type="Pfam" id="PF09190">
    <property type="entry name" value="DALR_2"/>
    <property type="match status" value="1"/>
</dbReference>
<evidence type="ECO:0000256" key="5">
    <source>
        <dbReference type="ARBA" id="ARBA00022598"/>
    </source>
</evidence>
<accession>A7NL53</accession>
<keyword evidence="11 13" id="KW-0030">Aminoacyl-tRNA synthetase</keyword>
<sequence length="478" mass="53473">MSIRIYNTLTRTLEPFETLEPGVVKMYVCGVTVYDRAHIGHAMSAIVFDVVRRYLEYRGYAVQHVVNFTDVDDKIINRAHALGRDPKELAESYIAEFLEDLEALNVKRAHIYPRATETMPEIQRFISRLIETGHAYVVDGDVYFRVSTAPDYGKLSRRSLDDMIAGNRIGIDERKENPADFALWKAAKPGEPFWDSPWGPGRPGWHIECSAMNLAHLGEQIDIHGGGTDLIFPHHENEIAQTESLTGKTFARYWMHNGMLQIQTRLADGTYKLEKMSKSLGNVVTIREFLARYHPDVLRLTVLSSSYRSPLAFGEEIAADQERKLARLRSALEPPIGTIEAGPAVEVLLAAVRTARERFIAAMDDDFNTAGALAALFDLVRSINTARDAGVGGAPFAEAQATFRELVDVLGLTLIAPRPVTQQAAPFIDLLVEVRSELRKAKQFALADMVRDRLAQLGVMLEDTPQGTRWKVTDKPNL</sequence>
<evidence type="ECO:0000256" key="12">
    <source>
        <dbReference type="ARBA" id="ARBA00047398"/>
    </source>
</evidence>
<evidence type="ECO:0000256" key="11">
    <source>
        <dbReference type="ARBA" id="ARBA00023146"/>
    </source>
</evidence>
<dbReference type="InterPro" id="IPR024909">
    <property type="entry name" value="Cys-tRNA/MSH_ligase"/>
</dbReference>
<evidence type="ECO:0000256" key="8">
    <source>
        <dbReference type="ARBA" id="ARBA00022833"/>
    </source>
</evidence>
<feature type="short sequence motif" description="'HIGH' region" evidence="13">
    <location>
        <begin position="31"/>
        <end position="41"/>
    </location>
</feature>
<feature type="binding site" evidence="13">
    <location>
        <position position="209"/>
    </location>
    <ligand>
        <name>Zn(2+)</name>
        <dbReference type="ChEBI" id="CHEBI:29105"/>
    </ligand>
</feature>
<evidence type="ECO:0000256" key="2">
    <source>
        <dbReference type="ARBA" id="ARBA00005594"/>
    </source>
</evidence>
<keyword evidence="6 13" id="KW-0479">Metal-binding</keyword>
<dbReference type="AlphaFoldDB" id="A7NL53"/>
<gene>
    <name evidence="13" type="primary">cysS</name>
    <name evidence="15" type="ordered locus">Rcas_2138</name>
</gene>
<dbReference type="Pfam" id="PF01406">
    <property type="entry name" value="tRNA-synt_1e"/>
    <property type="match status" value="1"/>
</dbReference>
<dbReference type="InterPro" id="IPR014729">
    <property type="entry name" value="Rossmann-like_a/b/a_fold"/>
</dbReference>
<feature type="short sequence motif" description="'KMSKS' region" evidence="13">
    <location>
        <begin position="275"/>
        <end position="279"/>
    </location>
</feature>
<comment type="catalytic activity">
    <reaction evidence="12 13">
        <text>tRNA(Cys) + L-cysteine + ATP = L-cysteinyl-tRNA(Cys) + AMP + diphosphate</text>
        <dbReference type="Rhea" id="RHEA:17773"/>
        <dbReference type="Rhea" id="RHEA-COMP:9661"/>
        <dbReference type="Rhea" id="RHEA-COMP:9679"/>
        <dbReference type="ChEBI" id="CHEBI:30616"/>
        <dbReference type="ChEBI" id="CHEBI:33019"/>
        <dbReference type="ChEBI" id="CHEBI:35235"/>
        <dbReference type="ChEBI" id="CHEBI:78442"/>
        <dbReference type="ChEBI" id="CHEBI:78517"/>
        <dbReference type="ChEBI" id="CHEBI:456215"/>
        <dbReference type="EC" id="6.1.1.16"/>
    </reaction>
</comment>
<dbReference type="PRINTS" id="PR00983">
    <property type="entry name" value="TRNASYNTHCYS"/>
</dbReference>
<organism evidence="15 16">
    <name type="scientific">Roseiflexus castenholzii (strain DSM 13941 / HLO8)</name>
    <dbReference type="NCBI Taxonomy" id="383372"/>
    <lineage>
        <taxon>Bacteria</taxon>
        <taxon>Bacillati</taxon>
        <taxon>Chloroflexota</taxon>
        <taxon>Chloroflexia</taxon>
        <taxon>Chloroflexales</taxon>
        <taxon>Roseiflexineae</taxon>
        <taxon>Roseiflexaceae</taxon>
        <taxon>Roseiflexus</taxon>
    </lineage>
</organism>
<dbReference type="Proteomes" id="UP000000263">
    <property type="component" value="Chromosome"/>
</dbReference>
<feature type="domain" description="Cysteinyl-tRNA synthetase class Ia DALR" evidence="14">
    <location>
        <begin position="358"/>
        <end position="427"/>
    </location>
</feature>
<dbReference type="HOGENOM" id="CLU_013528_0_1_0"/>
<dbReference type="InterPro" id="IPR015273">
    <property type="entry name" value="Cys-tRNA-synt_Ia_DALR"/>
</dbReference>
<evidence type="ECO:0000256" key="4">
    <source>
        <dbReference type="ARBA" id="ARBA00022490"/>
    </source>
</evidence>
<dbReference type="CDD" id="cd00672">
    <property type="entry name" value="CysRS_core"/>
    <property type="match status" value="1"/>
</dbReference>
<dbReference type="SUPFAM" id="SSF47323">
    <property type="entry name" value="Anticodon-binding domain of a subclass of class I aminoacyl-tRNA synthetases"/>
    <property type="match status" value="1"/>
</dbReference>
<keyword evidence="16" id="KW-1185">Reference proteome</keyword>
<reference evidence="15 16" key="1">
    <citation type="submission" date="2007-08" db="EMBL/GenBank/DDBJ databases">
        <title>Complete sequence of Roseiflexus castenholzii DSM 13941.</title>
        <authorList>
            <consortium name="US DOE Joint Genome Institute"/>
            <person name="Copeland A."/>
            <person name="Lucas S."/>
            <person name="Lapidus A."/>
            <person name="Barry K."/>
            <person name="Glavina del Rio T."/>
            <person name="Dalin E."/>
            <person name="Tice H."/>
            <person name="Pitluck S."/>
            <person name="Thompson L.S."/>
            <person name="Brettin T."/>
            <person name="Bruce D."/>
            <person name="Detter J.C."/>
            <person name="Han C."/>
            <person name="Tapia R."/>
            <person name="Schmutz J."/>
            <person name="Larimer F."/>
            <person name="Land M."/>
            <person name="Hauser L."/>
            <person name="Kyrpides N."/>
            <person name="Mikhailova N."/>
            <person name="Bryant D.A."/>
            <person name="Hanada S."/>
            <person name="Tsukatani Y."/>
            <person name="Richardson P."/>
        </authorList>
    </citation>
    <scope>NUCLEOTIDE SEQUENCE [LARGE SCALE GENOMIC DNA]</scope>
    <source>
        <strain evidence="16">DSM 13941 / HLO8</strain>
    </source>
</reference>
<dbReference type="EC" id="6.1.1.16" evidence="13"/>
<dbReference type="InterPro" id="IPR015803">
    <property type="entry name" value="Cys-tRNA-ligase"/>
</dbReference>
<dbReference type="GO" id="GO:0005829">
    <property type="term" value="C:cytosol"/>
    <property type="evidence" value="ECO:0007669"/>
    <property type="project" value="TreeGrafter"/>
</dbReference>
<dbReference type="Gene3D" id="1.20.120.1910">
    <property type="entry name" value="Cysteine-tRNA ligase, C-terminal anti-codon recognition domain"/>
    <property type="match status" value="1"/>
</dbReference>
<dbReference type="PANTHER" id="PTHR10890">
    <property type="entry name" value="CYSTEINYL-TRNA SYNTHETASE"/>
    <property type="match status" value="1"/>
</dbReference>
<evidence type="ECO:0000256" key="1">
    <source>
        <dbReference type="ARBA" id="ARBA00004496"/>
    </source>
</evidence>
<dbReference type="SUPFAM" id="SSF52374">
    <property type="entry name" value="Nucleotidylyl transferase"/>
    <property type="match status" value="1"/>
</dbReference>
<dbReference type="Gene3D" id="3.40.50.620">
    <property type="entry name" value="HUPs"/>
    <property type="match status" value="1"/>
</dbReference>
<dbReference type="PANTHER" id="PTHR10890:SF3">
    <property type="entry name" value="CYSTEINE--TRNA LIGASE, CYTOPLASMIC"/>
    <property type="match status" value="1"/>
</dbReference>
<evidence type="ECO:0000259" key="14">
    <source>
        <dbReference type="SMART" id="SM00840"/>
    </source>
</evidence>
<keyword evidence="4 13" id="KW-0963">Cytoplasm</keyword>
<evidence type="ECO:0000256" key="9">
    <source>
        <dbReference type="ARBA" id="ARBA00022840"/>
    </source>
</evidence>
<dbReference type="KEGG" id="rca:Rcas_2138"/>
<comment type="subunit">
    <text evidence="3 13">Monomer.</text>
</comment>
<dbReference type="RefSeq" id="WP_012120647.1">
    <property type="nucleotide sequence ID" value="NC_009767.1"/>
</dbReference>
<evidence type="ECO:0000256" key="3">
    <source>
        <dbReference type="ARBA" id="ARBA00011245"/>
    </source>
</evidence>
<dbReference type="FunFam" id="3.40.50.620:FF:000130">
    <property type="entry name" value="Cysteine--tRNA ligase"/>
    <property type="match status" value="1"/>
</dbReference>
<comment type="subcellular location">
    <subcellularLocation>
        <location evidence="1 13">Cytoplasm</location>
    </subcellularLocation>
</comment>